<dbReference type="PANTHER" id="PTHR43250:SF1">
    <property type="entry name" value="EXODEOXYRIBONUCLEASE III"/>
    <property type="match status" value="1"/>
</dbReference>
<dbReference type="InterPro" id="IPR005135">
    <property type="entry name" value="Endo/exonuclease/phosphatase"/>
</dbReference>
<feature type="binding site" evidence="7">
    <location>
        <position position="7"/>
    </location>
    <ligand>
        <name>Mg(2+)</name>
        <dbReference type="ChEBI" id="CHEBI:18420"/>
        <label>1</label>
    </ligand>
</feature>
<dbReference type="GO" id="GO:0046872">
    <property type="term" value="F:metal ion binding"/>
    <property type="evidence" value="ECO:0007669"/>
    <property type="project" value="UniProtKB-KW"/>
</dbReference>
<evidence type="ECO:0000256" key="8">
    <source>
        <dbReference type="PIRSR" id="PIRSR604808-3"/>
    </source>
</evidence>
<dbReference type="GO" id="GO:0003677">
    <property type="term" value="F:DNA binding"/>
    <property type="evidence" value="ECO:0007669"/>
    <property type="project" value="InterPro"/>
</dbReference>
<evidence type="ECO:0000256" key="1">
    <source>
        <dbReference type="ARBA" id="ARBA00001936"/>
    </source>
</evidence>
<evidence type="ECO:0000256" key="4">
    <source>
        <dbReference type="ARBA" id="ARBA00022801"/>
    </source>
</evidence>
<keyword evidence="5 7" id="KW-0460">Magnesium</keyword>
<protein>
    <submittedName>
        <fullName evidence="10">Exodeoxyribonuclease III</fullName>
    </submittedName>
</protein>
<dbReference type="PANTHER" id="PTHR43250">
    <property type="entry name" value="EXODEOXYRIBONUCLEASE III"/>
    <property type="match status" value="1"/>
</dbReference>
<feature type="binding site" evidence="7">
    <location>
        <position position="34"/>
    </location>
    <ligand>
        <name>Mg(2+)</name>
        <dbReference type="ChEBI" id="CHEBI:18420"/>
        <label>1</label>
    </ligand>
</feature>
<dbReference type="GO" id="GO:0008311">
    <property type="term" value="F:double-stranded DNA 3'-5' DNA exonuclease activity"/>
    <property type="evidence" value="ECO:0007669"/>
    <property type="project" value="InterPro"/>
</dbReference>
<evidence type="ECO:0000256" key="7">
    <source>
        <dbReference type="PIRSR" id="PIRSR604808-2"/>
    </source>
</evidence>
<dbReference type="CDD" id="cd09086">
    <property type="entry name" value="ExoIII-like_AP-endo"/>
    <property type="match status" value="1"/>
</dbReference>
<proteinExistence type="inferred from homology"/>
<keyword evidence="4" id="KW-0378">Hydrolase</keyword>
<keyword evidence="7" id="KW-0464">Manganese</keyword>
<dbReference type="GO" id="GO:0004519">
    <property type="term" value="F:endonuclease activity"/>
    <property type="evidence" value="ECO:0007669"/>
    <property type="project" value="InterPro"/>
</dbReference>
<gene>
    <name evidence="10" type="primary">xth</name>
    <name evidence="10" type="ORF">HYN49_10005</name>
</gene>
<dbReference type="Proteomes" id="UP000244937">
    <property type="component" value="Chromosome"/>
</dbReference>
<dbReference type="NCBIfam" id="TIGR00633">
    <property type="entry name" value="xth"/>
    <property type="match status" value="1"/>
</dbReference>
<comment type="cofactor">
    <cofactor evidence="7">
        <name>Mg(2+)</name>
        <dbReference type="ChEBI" id="CHEBI:18420"/>
    </cofactor>
    <cofactor evidence="7">
        <name>Mn(2+)</name>
        <dbReference type="ChEBI" id="CHEBI:29035"/>
    </cofactor>
    <text evidence="7">Probably binds two magnesium or manganese ions per subunit.</text>
</comment>
<dbReference type="GO" id="GO:0006281">
    <property type="term" value="P:DNA repair"/>
    <property type="evidence" value="ECO:0007669"/>
    <property type="project" value="InterPro"/>
</dbReference>
<evidence type="ECO:0000313" key="10">
    <source>
        <dbReference type="EMBL" id="AWI26206.1"/>
    </source>
</evidence>
<dbReference type="InterPro" id="IPR020848">
    <property type="entry name" value="AP_endonuclease_F1_CS"/>
</dbReference>
<dbReference type="SUPFAM" id="SSF56219">
    <property type="entry name" value="DNase I-like"/>
    <property type="match status" value="1"/>
</dbReference>
<dbReference type="NCBIfam" id="TIGR00195">
    <property type="entry name" value="exoDNase_III"/>
    <property type="match status" value="1"/>
</dbReference>
<feature type="active site" evidence="6">
    <location>
        <position position="106"/>
    </location>
</feature>
<feature type="site" description="Interaction with DNA substrate" evidence="8">
    <location>
        <position position="248"/>
    </location>
</feature>
<dbReference type="Gene3D" id="3.60.10.10">
    <property type="entry name" value="Endonuclease/exonuclease/phosphatase"/>
    <property type="match status" value="1"/>
</dbReference>
<dbReference type="InterPro" id="IPR004808">
    <property type="entry name" value="AP_endonuc_1"/>
</dbReference>
<feature type="site" description="Important for catalytic activity" evidence="8">
    <location>
        <position position="218"/>
    </location>
</feature>
<dbReference type="InterPro" id="IPR020847">
    <property type="entry name" value="AP_endonuclease_F1_BS"/>
</dbReference>
<evidence type="ECO:0000256" key="5">
    <source>
        <dbReference type="ARBA" id="ARBA00022842"/>
    </source>
</evidence>
<feature type="binding site" evidence="7">
    <location>
        <position position="149"/>
    </location>
    <ligand>
        <name>Mg(2+)</name>
        <dbReference type="ChEBI" id="CHEBI:18420"/>
        <label>1</label>
    </ligand>
</feature>
<dbReference type="PROSITE" id="PS51435">
    <property type="entry name" value="AP_NUCLEASE_F1_4"/>
    <property type="match status" value="1"/>
</dbReference>
<comment type="cofactor">
    <cofactor evidence="1">
        <name>Mn(2+)</name>
        <dbReference type="ChEBI" id="CHEBI:29035"/>
    </cofactor>
</comment>
<comment type="similarity">
    <text evidence="2">Belongs to the DNA repair enzymes AP/ExoA family.</text>
</comment>
<keyword evidence="3 7" id="KW-0479">Metal-binding</keyword>
<feature type="site" description="Transition state stabilizer" evidence="8">
    <location>
        <position position="149"/>
    </location>
</feature>
<dbReference type="Pfam" id="PF03372">
    <property type="entry name" value="Exo_endo_phos"/>
    <property type="match status" value="1"/>
</dbReference>
<dbReference type="PROSITE" id="PS00726">
    <property type="entry name" value="AP_NUCLEASE_F1_1"/>
    <property type="match status" value="1"/>
</dbReference>
<feature type="domain" description="Endonuclease/exonuclease/phosphatase" evidence="9">
    <location>
        <begin position="4"/>
        <end position="248"/>
    </location>
</feature>
<name>A0A2S1SIH4_9FLAO</name>
<dbReference type="InterPro" id="IPR037493">
    <property type="entry name" value="ExoIII-like"/>
</dbReference>
<evidence type="ECO:0000256" key="3">
    <source>
        <dbReference type="ARBA" id="ARBA00022723"/>
    </source>
</evidence>
<keyword evidence="11" id="KW-1185">Reference proteome</keyword>
<dbReference type="PROSITE" id="PS00728">
    <property type="entry name" value="AP_NUCLEASE_F1_3"/>
    <property type="match status" value="1"/>
</dbReference>
<evidence type="ECO:0000256" key="2">
    <source>
        <dbReference type="ARBA" id="ARBA00007092"/>
    </source>
</evidence>
<dbReference type="RefSeq" id="WP_108903984.1">
    <property type="nucleotide sequence ID" value="NZ_CP029187.1"/>
</dbReference>
<feature type="active site" description="Proton donor/acceptor" evidence="6">
    <location>
        <position position="147"/>
    </location>
</feature>
<feature type="active site" description="Proton acceptor" evidence="6">
    <location>
        <position position="248"/>
    </location>
</feature>
<accession>A0A2S1SIH4</accession>
<evidence type="ECO:0000259" key="9">
    <source>
        <dbReference type="Pfam" id="PF03372"/>
    </source>
</evidence>
<feature type="binding site" evidence="7">
    <location>
        <position position="248"/>
    </location>
    <ligand>
        <name>Mg(2+)</name>
        <dbReference type="ChEBI" id="CHEBI:18420"/>
        <label>1</label>
    </ligand>
</feature>
<dbReference type="AlphaFoldDB" id="A0A2S1SIH4"/>
<sequence>MKIATYNVNGVNGRLSVLLRWLQESQPDVVCLQELKAPQEKFPIEEINTAGYNAIWQGQKQWNGVAILAKGMEIQEIGRGLPGDPEDLQSRYVEAIVNGVVIVCLYLPNGNPAPGPKFDYKLKWFERLHARAASLLAHKAPVILIGDFNVMPTELDVYKPERWVNDALFREEVRAAFHKLVSQGWTDAIRKLYPEEKIYTFWDYFRDAYGRNAGLRIDHFLLSPELSGQLKSGGVDRHVRGWEKTSDHAPVWITLEP</sequence>
<feature type="binding site" evidence="7">
    <location>
        <position position="247"/>
    </location>
    <ligand>
        <name>Mg(2+)</name>
        <dbReference type="ChEBI" id="CHEBI:18420"/>
        <label>1</label>
    </ligand>
</feature>
<dbReference type="EMBL" id="CP029187">
    <property type="protein sequence ID" value="AWI26206.1"/>
    <property type="molecule type" value="Genomic_DNA"/>
</dbReference>
<evidence type="ECO:0000256" key="6">
    <source>
        <dbReference type="PIRSR" id="PIRSR604808-1"/>
    </source>
</evidence>
<evidence type="ECO:0000313" key="11">
    <source>
        <dbReference type="Proteomes" id="UP000244937"/>
    </source>
</evidence>
<feature type="binding site" evidence="7">
    <location>
        <position position="147"/>
    </location>
    <ligand>
        <name>Mg(2+)</name>
        <dbReference type="ChEBI" id="CHEBI:18420"/>
        <label>1</label>
    </ligand>
</feature>
<dbReference type="KEGG" id="fpal:HYN49_10005"/>
<reference evidence="10 11" key="1">
    <citation type="submission" date="2018-05" db="EMBL/GenBank/DDBJ databases">
        <title>Genome sequencing of Flavobacterium sp. HYN0049.</title>
        <authorList>
            <person name="Yi H."/>
            <person name="Baek C."/>
        </authorList>
    </citation>
    <scope>NUCLEOTIDE SEQUENCE [LARGE SCALE GENOMIC DNA]</scope>
    <source>
        <strain evidence="10 11">HYN0049</strain>
    </source>
</reference>
<dbReference type="InterPro" id="IPR036691">
    <property type="entry name" value="Endo/exonu/phosph_ase_sf"/>
</dbReference>
<dbReference type="OrthoDB" id="9803914at2"/>
<organism evidence="10 11">
    <name type="scientific">Flavobacterium pallidum</name>
    <dbReference type="NCBI Taxonomy" id="2172098"/>
    <lineage>
        <taxon>Bacteria</taxon>
        <taxon>Pseudomonadati</taxon>
        <taxon>Bacteroidota</taxon>
        <taxon>Flavobacteriia</taxon>
        <taxon>Flavobacteriales</taxon>
        <taxon>Flavobacteriaceae</taxon>
        <taxon>Flavobacterium</taxon>
    </lineage>
</organism>